<keyword evidence="2" id="KW-1185">Reference proteome</keyword>
<dbReference type="EMBL" id="LUEZ02000040">
    <property type="protein sequence ID" value="RDB26157.1"/>
    <property type="molecule type" value="Genomic_DNA"/>
</dbReference>
<accession>A0A369K059</accession>
<proteinExistence type="predicted"/>
<evidence type="ECO:0000313" key="2">
    <source>
        <dbReference type="Proteomes" id="UP000076154"/>
    </source>
</evidence>
<comment type="caution">
    <text evidence="1">The sequence shown here is derived from an EMBL/GenBank/DDBJ whole genome shotgun (WGS) entry which is preliminary data.</text>
</comment>
<dbReference type="InParanoid" id="A0A369K059"/>
<gene>
    <name evidence="1" type="ORF">Hypma_006207</name>
</gene>
<reference evidence="1" key="1">
    <citation type="submission" date="2018-04" db="EMBL/GenBank/DDBJ databases">
        <title>Whole genome sequencing of Hypsizygus marmoreus.</title>
        <authorList>
            <person name="Choi I.-G."/>
            <person name="Min B."/>
            <person name="Kim J.-G."/>
            <person name="Kim S."/>
            <person name="Oh Y.-L."/>
            <person name="Kong W.-S."/>
            <person name="Park H."/>
            <person name="Jeong J."/>
            <person name="Song E.-S."/>
        </authorList>
    </citation>
    <scope>NUCLEOTIDE SEQUENCE [LARGE SCALE GENOMIC DNA]</scope>
    <source>
        <strain evidence="1">51987-8</strain>
    </source>
</reference>
<evidence type="ECO:0000313" key="1">
    <source>
        <dbReference type="EMBL" id="RDB26157.1"/>
    </source>
</evidence>
<dbReference type="AlphaFoldDB" id="A0A369K059"/>
<sequence>MVRISDPWRGLDVLLELGSDIFYNRFTDQERLLVVIGVGGDGARIRSQVPVYRFKLLRCRLFAHCSGKNHLTLAPIWTSAPRGTLSWGKKY</sequence>
<name>A0A369K059_HYPMA</name>
<organism evidence="1 2">
    <name type="scientific">Hypsizygus marmoreus</name>
    <name type="common">White beech mushroom</name>
    <name type="synonym">Agaricus marmoreus</name>
    <dbReference type="NCBI Taxonomy" id="39966"/>
    <lineage>
        <taxon>Eukaryota</taxon>
        <taxon>Fungi</taxon>
        <taxon>Dikarya</taxon>
        <taxon>Basidiomycota</taxon>
        <taxon>Agaricomycotina</taxon>
        <taxon>Agaricomycetes</taxon>
        <taxon>Agaricomycetidae</taxon>
        <taxon>Agaricales</taxon>
        <taxon>Tricholomatineae</taxon>
        <taxon>Lyophyllaceae</taxon>
        <taxon>Hypsizygus</taxon>
    </lineage>
</organism>
<dbReference type="Proteomes" id="UP000076154">
    <property type="component" value="Unassembled WGS sequence"/>
</dbReference>
<protein>
    <submittedName>
        <fullName evidence="1">Uncharacterized protein</fullName>
    </submittedName>
</protein>